<keyword evidence="1" id="KW-0805">Transcription regulation</keyword>
<dbReference type="GO" id="GO:0043565">
    <property type="term" value="F:sequence-specific DNA binding"/>
    <property type="evidence" value="ECO:0007669"/>
    <property type="project" value="InterPro"/>
</dbReference>
<evidence type="ECO:0000256" key="2">
    <source>
        <dbReference type="ARBA" id="ARBA00023125"/>
    </source>
</evidence>
<accession>A0A1X6ZS11</accession>
<gene>
    <name evidence="6" type="primary">rob</name>
    <name evidence="6" type="ORF">ROG8370_02636</name>
</gene>
<evidence type="ECO:0000256" key="3">
    <source>
        <dbReference type="ARBA" id="ARBA00023163"/>
    </source>
</evidence>
<keyword evidence="7" id="KW-1185">Reference proteome</keyword>
<dbReference type="InterPro" id="IPR009057">
    <property type="entry name" value="Homeodomain-like_sf"/>
</dbReference>
<dbReference type="Pfam" id="PF12833">
    <property type="entry name" value="HTH_18"/>
    <property type="match status" value="1"/>
</dbReference>
<dbReference type="SMART" id="SM00342">
    <property type="entry name" value="HTH_ARAC"/>
    <property type="match status" value="1"/>
</dbReference>
<protein>
    <submittedName>
        <fullName evidence="6">Right origin-binding protein</fullName>
    </submittedName>
</protein>
<evidence type="ECO:0000256" key="1">
    <source>
        <dbReference type="ARBA" id="ARBA00023015"/>
    </source>
</evidence>
<keyword evidence="2" id="KW-0238">DNA-binding</keyword>
<name>A0A1X6ZS11_9RHOB</name>
<keyword evidence="3" id="KW-0804">Transcription</keyword>
<dbReference type="InterPro" id="IPR018060">
    <property type="entry name" value="HTH_AraC"/>
</dbReference>
<dbReference type="InterPro" id="IPR011051">
    <property type="entry name" value="RmlC_Cupin_sf"/>
</dbReference>
<proteinExistence type="predicted"/>
<evidence type="ECO:0000313" key="6">
    <source>
        <dbReference type="EMBL" id="SLN57994.1"/>
    </source>
</evidence>
<dbReference type="InterPro" id="IPR018062">
    <property type="entry name" value="HTH_AraC-typ_CS"/>
</dbReference>
<evidence type="ECO:0000313" key="7">
    <source>
        <dbReference type="Proteomes" id="UP000194012"/>
    </source>
</evidence>
<dbReference type="AlphaFoldDB" id="A0A1X6ZS11"/>
<feature type="compositionally biased region" description="Basic and acidic residues" evidence="4">
    <location>
        <begin position="333"/>
        <end position="346"/>
    </location>
</feature>
<dbReference type="InterPro" id="IPR032783">
    <property type="entry name" value="AraC_lig"/>
</dbReference>
<feature type="domain" description="HTH araC/xylS-type" evidence="5">
    <location>
        <begin position="207"/>
        <end position="305"/>
    </location>
</feature>
<evidence type="ECO:0000259" key="5">
    <source>
        <dbReference type="PROSITE" id="PS01124"/>
    </source>
</evidence>
<dbReference type="Pfam" id="PF12852">
    <property type="entry name" value="Cupin_6"/>
    <property type="match status" value="1"/>
</dbReference>
<evidence type="ECO:0000256" key="4">
    <source>
        <dbReference type="SAM" id="MobiDB-lite"/>
    </source>
</evidence>
<reference evidence="7" key="1">
    <citation type="submission" date="2017-03" db="EMBL/GenBank/DDBJ databases">
        <authorList>
            <person name="Rodrigo-Torres L."/>
            <person name="Arahal R.D."/>
            <person name="Lucena T."/>
        </authorList>
    </citation>
    <scope>NUCLEOTIDE SEQUENCE [LARGE SCALE GENOMIC DNA]</scope>
    <source>
        <strain evidence="7">CECT 8370</strain>
    </source>
</reference>
<dbReference type="EMBL" id="FWFJ01000026">
    <property type="protein sequence ID" value="SLN57994.1"/>
    <property type="molecule type" value="Genomic_DNA"/>
</dbReference>
<dbReference type="Proteomes" id="UP000194012">
    <property type="component" value="Unassembled WGS sequence"/>
</dbReference>
<dbReference type="SUPFAM" id="SSF51182">
    <property type="entry name" value="RmlC-like cupins"/>
    <property type="match status" value="1"/>
</dbReference>
<dbReference type="PANTHER" id="PTHR46796:SF13">
    <property type="entry name" value="HTH-TYPE TRANSCRIPTIONAL ACTIVATOR RHAS"/>
    <property type="match status" value="1"/>
</dbReference>
<dbReference type="PROSITE" id="PS01124">
    <property type="entry name" value="HTH_ARAC_FAMILY_2"/>
    <property type="match status" value="1"/>
</dbReference>
<dbReference type="InterPro" id="IPR050204">
    <property type="entry name" value="AraC_XylS_family_regulators"/>
</dbReference>
<dbReference type="SUPFAM" id="SSF46689">
    <property type="entry name" value="Homeodomain-like"/>
    <property type="match status" value="1"/>
</dbReference>
<dbReference type="PANTHER" id="PTHR46796">
    <property type="entry name" value="HTH-TYPE TRANSCRIPTIONAL ACTIVATOR RHAS-RELATED"/>
    <property type="match status" value="1"/>
</dbReference>
<dbReference type="Gene3D" id="1.10.10.60">
    <property type="entry name" value="Homeodomain-like"/>
    <property type="match status" value="2"/>
</dbReference>
<dbReference type="GO" id="GO:0003700">
    <property type="term" value="F:DNA-binding transcription factor activity"/>
    <property type="evidence" value="ECO:0007669"/>
    <property type="project" value="InterPro"/>
</dbReference>
<dbReference type="PROSITE" id="PS00041">
    <property type="entry name" value="HTH_ARAC_FAMILY_1"/>
    <property type="match status" value="1"/>
</dbReference>
<feature type="region of interest" description="Disordered" evidence="4">
    <location>
        <begin position="317"/>
        <end position="361"/>
    </location>
</feature>
<organism evidence="6 7">
    <name type="scientific">Roseovarius gaetbuli</name>
    <dbReference type="NCBI Taxonomy" id="1356575"/>
    <lineage>
        <taxon>Bacteria</taxon>
        <taxon>Pseudomonadati</taxon>
        <taxon>Pseudomonadota</taxon>
        <taxon>Alphaproteobacteria</taxon>
        <taxon>Rhodobacterales</taxon>
        <taxon>Roseobacteraceae</taxon>
        <taxon>Roseovarius</taxon>
    </lineage>
</organism>
<sequence length="361" mass="39499">MHMTHPNPDPHDRVLTELDIEADPFAICALEGACSLGLGRAPGATLHYVLGGRGQLSFQSLPPIDLAPGRLVLVPSSLHHSLRNHGGGQVGLPVCQPAGLDLEQHVERGEGGGNMVVLCSTVKLGLRDTHGLVDLMRVPLTLDLGDAPGAAQAINALVGEVTQSRTGRRAMIRVLLLQCVIEMLRQRLDAGDPAVLWLCALADPGLWRSLRAMLDDPGAAHSLEGLAEVAGMSRSRFAERFQMSYGRAPMGFLRALRLARAAQLLTERREPVKRIAEMVGFTSRSAFTRAFIEVWGQSPRAFRQEKNWLIARLRPPSGRKRSPCCAPAPWPGKARDRPHQATDQRSGRHRQRWALPSSRRC</sequence>